<feature type="compositionally biased region" description="Basic and acidic residues" evidence="5">
    <location>
        <begin position="400"/>
        <end position="409"/>
    </location>
</feature>
<feature type="compositionally biased region" description="Basic and acidic residues" evidence="5">
    <location>
        <begin position="650"/>
        <end position="687"/>
    </location>
</feature>
<feature type="domain" description="BUB1 N-terminal" evidence="7">
    <location>
        <begin position="21"/>
        <end position="199"/>
    </location>
</feature>
<comment type="caution">
    <text evidence="8">The sequence shown here is derived from an EMBL/GenBank/DDBJ whole genome shotgun (WGS) entry which is preliminary data.</text>
</comment>
<reference evidence="8 9" key="1">
    <citation type="submission" date="2015-12" db="EMBL/GenBank/DDBJ databases">
        <title>Draft genome sequence of Moniliophthora roreri, the causal agent of frosty pod rot of cacao.</title>
        <authorList>
            <person name="Aime M.C."/>
            <person name="Diaz-Valderrama J.R."/>
            <person name="Kijpornyongpan T."/>
            <person name="Phillips-Mora W."/>
        </authorList>
    </citation>
    <scope>NUCLEOTIDE SEQUENCE [LARGE SCALE GENOMIC DNA]</scope>
    <source>
        <strain evidence="8 9">MCA 2952</strain>
    </source>
</reference>
<dbReference type="PROSITE" id="PS51489">
    <property type="entry name" value="BUB1_N"/>
    <property type="match status" value="1"/>
</dbReference>
<organism evidence="8 9">
    <name type="scientific">Moniliophthora roreri</name>
    <name type="common">Frosty pod rot fungus</name>
    <name type="synonym">Monilia roreri</name>
    <dbReference type="NCBI Taxonomy" id="221103"/>
    <lineage>
        <taxon>Eukaryota</taxon>
        <taxon>Fungi</taxon>
        <taxon>Dikarya</taxon>
        <taxon>Basidiomycota</taxon>
        <taxon>Agaricomycotina</taxon>
        <taxon>Agaricomycetes</taxon>
        <taxon>Agaricomycetidae</taxon>
        <taxon>Agaricales</taxon>
        <taxon>Marasmiineae</taxon>
        <taxon>Marasmiaceae</taxon>
        <taxon>Moniliophthora</taxon>
    </lineage>
</organism>
<evidence type="ECO:0000256" key="2">
    <source>
        <dbReference type="ARBA" id="ARBA00022454"/>
    </source>
</evidence>
<dbReference type="InterPro" id="IPR008271">
    <property type="entry name" value="Ser/Thr_kinase_AS"/>
</dbReference>
<dbReference type="SUPFAM" id="SSF56112">
    <property type="entry name" value="Protein kinase-like (PK-like)"/>
    <property type="match status" value="1"/>
</dbReference>
<evidence type="ECO:0000259" key="6">
    <source>
        <dbReference type="PROSITE" id="PS50011"/>
    </source>
</evidence>
<sequence length="1207" mass="134985">MPPSSSKSTTLEDLKKKRELFEKKKQRLNEEDDPLAIYVDFVQWLVSNFPGDDAQSGLSQLLEEATNAFKNDQSYKSDLRYLKLWTLRARKVDVGGALSLYSHLLKNDIGTSYSLLYEEYAQLLEAKNRCVVKLVHAHVWSAEPVGSSRIKDADVVYRKGIKRQARPTERLKKRYLDFQKRHEATLSTSSPASNSSAATARPATTNAQLQRAKQPPLSSAPAGIRDAKSRYEFMLAPPEPGKRPEKYEFHLPLLYTEEHGEFCIEEARARSMGLLGKQWPPLPTSNPISSSSSAGSSQLTVIYKDEQRTGTRSLKRKSMAGGEPTVTINTKEALADVFGMYNSPDRTLRVLAGSKHAPVKRVEPMMSLVAPPKAISPPLSSENAVQNGKPSFRPFVDENAGVKKKENKPSKSAFTPFVDPGAENDRQLPSRSALAAKDPSSIPTSKTPLQPSKISPFDDQKQPFIFKPFVPEPKDSSLREVHTEEHGKPMRPPTHERAKSFQDILNPTDAASADPSRSTPFFAPFVDQDNKTPFKVFSRPSEGENAFTPKTPSAAVAAAAATGRTFTPFSDIKPTFTPYKDTQNEPAEPKRRAFAVLSESIEPPEEEEQRTVEAPPQDEADEPEEPSHHDVSHHPEDEEEYDYTEEGEYDDHIEGESPQEYHEPIPPDDAEKSHFEYDEDAYQERDVPLGGRFGQFNVMTPITERTFEYTSTRSFYSTPSDGLKYIPEDPNDIPEEEAERAMLDTDDTGGKLSDDVHAVKPFRLPESHPDDSDVSTLEQRANKLSLADTLALSASFKPSNPCNPFDPPILQSLLSRLHGDSHLYDLTSYESQRLEELQKFAKKLRKTSAGSNSGLDVGATFSLILDNHKFCVTGKLGEGGFGAVFSARDLGVSKDGDDSDDDMLDDLDEDEDNQSMVAVKVVKPRNFWEYHVLRRLHSALPVAQRRSVVLPYALYAFKDESYLVMDLCPQGTLLDIVNRAESAGVSQQGACLDELLVMFFAIELMRLLEAMHNIGFIHGDLKIDNCLLRLEDVPGGTSAWSSTYQPSGEGGWNSKGLKLIDFGRTIDTRLFPAGQTFIGEWQVDERDCLELREGRPWTFQTDYFGLAGIIYCMFFGKYISASALAQTGDGRWKISTPFKRYWQTDLWMRLFDVLLNPKSVRSDGSLPVLSELGTMRKEMEGWLQNNCNRTSGTLKGLLKKVEMSCLR</sequence>
<dbReference type="PROSITE" id="PS50011">
    <property type="entry name" value="PROTEIN_KINASE_DOM"/>
    <property type="match status" value="1"/>
</dbReference>
<evidence type="ECO:0000256" key="1">
    <source>
        <dbReference type="ARBA" id="ARBA00004629"/>
    </source>
</evidence>
<dbReference type="GO" id="GO:0004672">
    <property type="term" value="F:protein kinase activity"/>
    <property type="evidence" value="ECO:0007669"/>
    <property type="project" value="InterPro"/>
</dbReference>
<dbReference type="Pfam" id="PF00069">
    <property type="entry name" value="Pkinase"/>
    <property type="match status" value="1"/>
</dbReference>
<dbReference type="GO" id="GO:0005524">
    <property type="term" value="F:ATP binding"/>
    <property type="evidence" value="ECO:0007669"/>
    <property type="project" value="InterPro"/>
</dbReference>
<comment type="subcellular location">
    <subcellularLocation>
        <location evidence="1">Chromosome</location>
        <location evidence="1">Centromere</location>
        <location evidence="1">Kinetochore</location>
    </subcellularLocation>
</comment>
<dbReference type="GO" id="GO:0000776">
    <property type="term" value="C:kinetochore"/>
    <property type="evidence" value="ECO:0007669"/>
    <property type="project" value="UniProtKB-KW"/>
</dbReference>
<name>A0A0W0EZM5_MONRR</name>
<dbReference type="AlphaFoldDB" id="A0A0W0EZM5"/>
<keyword evidence="4" id="KW-0137">Centromere</keyword>
<feature type="compositionally biased region" description="Basic and acidic residues" evidence="5">
    <location>
        <begin position="625"/>
        <end position="636"/>
    </location>
</feature>
<feature type="region of interest" description="Disordered" evidence="5">
    <location>
        <begin position="374"/>
        <end position="498"/>
    </location>
</feature>
<dbReference type="Pfam" id="PF08171">
    <property type="entry name" value="Mad3_BUB1_II"/>
    <property type="match status" value="1"/>
</dbReference>
<feature type="domain" description="Protein kinase" evidence="6">
    <location>
        <begin position="870"/>
        <end position="1207"/>
    </location>
</feature>
<dbReference type="InterPro" id="IPR000719">
    <property type="entry name" value="Prot_kinase_dom"/>
</dbReference>
<dbReference type="GO" id="GO:0005634">
    <property type="term" value="C:nucleus"/>
    <property type="evidence" value="ECO:0007669"/>
    <property type="project" value="TreeGrafter"/>
</dbReference>
<feature type="compositionally biased region" description="Acidic residues" evidence="5">
    <location>
        <begin position="637"/>
        <end position="649"/>
    </location>
</feature>
<dbReference type="EMBL" id="LATX01002431">
    <property type="protein sequence ID" value="KTB29517.1"/>
    <property type="molecule type" value="Genomic_DNA"/>
</dbReference>
<dbReference type="Gene3D" id="6.10.20.170">
    <property type="match status" value="1"/>
</dbReference>
<feature type="compositionally biased region" description="Low complexity" evidence="5">
    <location>
        <begin position="185"/>
        <end position="207"/>
    </location>
</feature>
<gene>
    <name evidence="8" type="ORF">WG66_17888</name>
</gene>
<dbReference type="InterPro" id="IPR015661">
    <property type="entry name" value="Bub1/Mad3"/>
</dbReference>
<dbReference type="eggNOG" id="KOG1166">
    <property type="taxonomic scope" value="Eukaryota"/>
</dbReference>
<feature type="region of interest" description="Disordered" evidence="5">
    <location>
        <begin position="507"/>
        <end position="526"/>
    </location>
</feature>
<dbReference type="SMART" id="SM00220">
    <property type="entry name" value="S_TKc"/>
    <property type="match status" value="1"/>
</dbReference>
<keyword evidence="2" id="KW-0158">Chromosome</keyword>
<evidence type="ECO:0000256" key="4">
    <source>
        <dbReference type="ARBA" id="ARBA00023328"/>
    </source>
</evidence>
<evidence type="ECO:0000259" key="7">
    <source>
        <dbReference type="PROSITE" id="PS51489"/>
    </source>
</evidence>
<proteinExistence type="predicted"/>
<dbReference type="Gene3D" id="1.25.40.430">
    <property type="match status" value="1"/>
</dbReference>
<dbReference type="SMART" id="SM00777">
    <property type="entry name" value="Mad3_BUB1_I"/>
    <property type="match status" value="1"/>
</dbReference>
<evidence type="ECO:0000313" key="9">
    <source>
        <dbReference type="Proteomes" id="UP000054988"/>
    </source>
</evidence>
<dbReference type="Pfam" id="PF08311">
    <property type="entry name" value="Mad3_BUB1_I"/>
    <property type="match status" value="1"/>
</dbReference>
<keyword evidence="8" id="KW-0418">Kinase</keyword>
<dbReference type="InterPro" id="IPR013212">
    <property type="entry name" value="Mad3/Bub1_I"/>
</dbReference>
<feature type="region of interest" description="Disordered" evidence="5">
    <location>
        <begin position="567"/>
        <end position="688"/>
    </location>
</feature>
<feature type="region of interest" description="Disordered" evidence="5">
    <location>
        <begin position="183"/>
        <end position="223"/>
    </location>
</feature>
<evidence type="ECO:0000313" key="8">
    <source>
        <dbReference type="EMBL" id="KTB29517.1"/>
    </source>
</evidence>
<dbReference type="PANTHER" id="PTHR14030:SF4">
    <property type="entry name" value="BUB1 KINASE, ISOFORM A-RELATED"/>
    <property type="match status" value="1"/>
</dbReference>
<dbReference type="Proteomes" id="UP000054988">
    <property type="component" value="Unassembled WGS sequence"/>
</dbReference>
<accession>A0A0W0EZM5</accession>
<feature type="compositionally biased region" description="Polar residues" evidence="5">
    <location>
        <begin position="441"/>
        <end position="453"/>
    </location>
</feature>
<keyword evidence="8" id="KW-0808">Transferase</keyword>
<dbReference type="PANTHER" id="PTHR14030">
    <property type="entry name" value="MITOTIC CHECKPOINT SERINE/THREONINE-PROTEIN KINASE BUB1"/>
    <property type="match status" value="1"/>
</dbReference>
<dbReference type="Gene3D" id="1.10.510.10">
    <property type="entry name" value="Transferase(Phosphotransferase) domain 1"/>
    <property type="match status" value="1"/>
</dbReference>
<dbReference type="GO" id="GO:0051754">
    <property type="term" value="P:meiotic sister chromatid cohesion, centromeric"/>
    <property type="evidence" value="ECO:0007669"/>
    <property type="project" value="TreeGrafter"/>
</dbReference>
<feature type="compositionally biased region" description="Polar residues" evidence="5">
    <location>
        <begin position="378"/>
        <end position="389"/>
    </location>
</feature>
<keyword evidence="3" id="KW-0995">Kinetochore</keyword>
<dbReference type="GO" id="GO:0032991">
    <property type="term" value="C:protein-containing complex"/>
    <property type="evidence" value="ECO:0007669"/>
    <property type="project" value="UniProtKB-ARBA"/>
</dbReference>
<dbReference type="GO" id="GO:0007094">
    <property type="term" value="P:mitotic spindle assembly checkpoint signaling"/>
    <property type="evidence" value="ECO:0007669"/>
    <property type="project" value="InterPro"/>
</dbReference>
<evidence type="ECO:0000256" key="3">
    <source>
        <dbReference type="ARBA" id="ARBA00022838"/>
    </source>
</evidence>
<dbReference type="InterPro" id="IPR012572">
    <property type="entry name" value="Mad3/Bub1_II"/>
</dbReference>
<protein>
    <submittedName>
        <fullName evidence="8">Putative other/BUB protein kinase</fullName>
    </submittedName>
</protein>
<evidence type="ECO:0000256" key="5">
    <source>
        <dbReference type="SAM" id="MobiDB-lite"/>
    </source>
</evidence>
<dbReference type="CDD" id="cd13981">
    <property type="entry name" value="STKc_Bub1_BubR1"/>
    <property type="match status" value="1"/>
</dbReference>
<dbReference type="InterPro" id="IPR011009">
    <property type="entry name" value="Kinase-like_dom_sf"/>
</dbReference>
<dbReference type="PROSITE" id="PS00108">
    <property type="entry name" value="PROTEIN_KINASE_ST"/>
    <property type="match status" value="1"/>
</dbReference>
<feature type="compositionally biased region" description="Basic and acidic residues" evidence="5">
    <location>
        <begin position="472"/>
        <end position="498"/>
    </location>
</feature>